<dbReference type="InterPro" id="IPR029016">
    <property type="entry name" value="GAF-like_dom_sf"/>
</dbReference>
<dbReference type="SUPFAM" id="SSF55781">
    <property type="entry name" value="GAF domain-like"/>
    <property type="match status" value="6"/>
</dbReference>
<dbReference type="InterPro" id="IPR004358">
    <property type="entry name" value="Sig_transdc_His_kin-like_C"/>
</dbReference>
<feature type="domain" description="Histidine kinase" evidence="8">
    <location>
        <begin position="991"/>
        <end position="1209"/>
    </location>
</feature>
<dbReference type="InterPro" id="IPR036890">
    <property type="entry name" value="HATPase_C_sf"/>
</dbReference>
<dbReference type="Pfam" id="PF00512">
    <property type="entry name" value="HisKA"/>
    <property type="match status" value="1"/>
</dbReference>
<evidence type="ECO:0000259" key="8">
    <source>
        <dbReference type="PROSITE" id="PS50109"/>
    </source>
</evidence>
<evidence type="ECO:0000256" key="5">
    <source>
        <dbReference type="ARBA" id="ARBA00022777"/>
    </source>
</evidence>
<dbReference type="PRINTS" id="PR00344">
    <property type="entry name" value="BCTRLSENSOR"/>
</dbReference>
<evidence type="ECO:0000256" key="7">
    <source>
        <dbReference type="ARBA" id="ARBA00023136"/>
    </source>
</evidence>
<comment type="catalytic activity">
    <reaction evidence="1">
        <text>ATP + protein L-histidine = ADP + protein N-phospho-L-histidine.</text>
        <dbReference type="EC" id="2.7.13.3"/>
    </reaction>
</comment>
<dbReference type="Gene3D" id="3.30.450.40">
    <property type="match status" value="5"/>
</dbReference>
<dbReference type="Pfam" id="PF01590">
    <property type="entry name" value="GAF"/>
    <property type="match status" value="1"/>
</dbReference>
<keyword evidence="3" id="KW-0597">Phosphoprotein</keyword>
<accession>A0A3B0W6E2</accession>
<evidence type="ECO:0000256" key="6">
    <source>
        <dbReference type="ARBA" id="ARBA00023012"/>
    </source>
</evidence>
<dbReference type="PANTHER" id="PTHR43711">
    <property type="entry name" value="TWO-COMPONENT HISTIDINE KINASE"/>
    <property type="match status" value="1"/>
</dbReference>
<dbReference type="InterPro" id="IPR036097">
    <property type="entry name" value="HisK_dim/P_sf"/>
</dbReference>
<proteinExistence type="predicted"/>
<keyword evidence="7" id="KW-0472">Membrane</keyword>
<dbReference type="FunFam" id="3.30.565.10:FF:000006">
    <property type="entry name" value="Sensor histidine kinase WalK"/>
    <property type="match status" value="1"/>
</dbReference>
<keyword evidence="4" id="KW-0808">Transferase</keyword>
<dbReference type="Gene3D" id="3.30.565.10">
    <property type="entry name" value="Histidine kinase-like ATPase, C-terminal domain"/>
    <property type="match status" value="1"/>
</dbReference>
<dbReference type="PANTHER" id="PTHR43711:SF31">
    <property type="entry name" value="HISTIDINE KINASE"/>
    <property type="match status" value="1"/>
</dbReference>
<name>A0A3B0W6E2_9ZZZZ</name>
<keyword evidence="5" id="KW-0418">Kinase</keyword>
<dbReference type="EC" id="2.7.13.3" evidence="2"/>
<dbReference type="EMBL" id="UOEU01000782">
    <property type="protein sequence ID" value="VAW40196.1"/>
    <property type="molecule type" value="Genomic_DNA"/>
</dbReference>
<dbReference type="InterPro" id="IPR005467">
    <property type="entry name" value="His_kinase_dom"/>
</dbReference>
<reference evidence="9" key="1">
    <citation type="submission" date="2018-06" db="EMBL/GenBank/DDBJ databases">
        <authorList>
            <person name="Zhirakovskaya E."/>
        </authorList>
    </citation>
    <scope>NUCLEOTIDE SEQUENCE</scope>
</reference>
<dbReference type="Pfam" id="PF02518">
    <property type="entry name" value="HATPase_c"/>
    <property type="match status" value="1"/>
</dbReference>
<dbReference type="Gene3D" id="1.10.287.130">
    <property type="match status" value="1"/>
</dbReference>
<dbReference type="SUPFAM" id="SSF55874">
    <property type="entry name" value="ATPase domain of HSP90 chaperone/DNA topoisomerase II/histidine kinase"/>
    <property type="match status" value="1"/>
</dbReference>
<dbReference type="InterPro" id="IPR003594">
    <property type="entry name" value="HATPase_dom"/>
</dbReference>
<gene>
    <name evidence="9" type="ORF">MNBD_CHLOROFLEXI01-3246</name>
</gene>
<dbReference type="InterPro" id="IPR003661">
    <property type="entry name" value="HisK_dim/P_dom"/>
</dbReference>
<evidence type="ECO:0000256" key="2">
    <source>
        <dbReference type="ARBA" id="ARBA00012438"/>
    </source>
</evidence>
<dbReference type="CDD" id="cd16922">
    <property type="entry name" value="HATPase_EvgS-ArcB-TorS-like"/>
    <property type="match status" value="1"/>
</dbReference>
<sequence>DATTHQLALHTVFAEGDGWLPVESDSHLKNAHLQNVHLQKAHLTDGQNNVLLSEESQLLLPVKTEDGQVLAILQVLGRSSQTLQLETALFSLVAGYIGVALSHQQLLEQAWQRANQLETIYRVTESVRVLKPLQQTLQEIHDQLLHIFTPPTCYIAMVDNAGDMIEFPCVLEHHQRITRQPIPLSDKNSLVAWVINNNVPFVTDNWYSEDKPVPGIGSHNTAHSIICVPMRLHGEVLGAISIQSDEPDAFDAADFQTLTAVTAHITVIIKNARLFTQTRDLVDRGAHDYQSAVALRQAIAVISTSLKADSVIDHLLLALGNVVSYHNAFAFLLEEDELKLISSRDFYDRPVSLTADEIEATWRKHPLVQKIMSGKELIRIDDVRADTRWQPISHTDTTRSWMGVPLIAGGVLLGILIFDSQIATAFDQRVEWLASTLAAHASVAIQNAMLFEQTEQQLAELSTLYQASATMTANLDKDAVLQTVVSEMVRALSVDTCTIFVWEQDQQSLYPAAHKNQAYLKHLDLKKDEGLLGLGSIKDLASYHIVQRIFETYQIENLQMDNPDSEGGMSLLQSAGLQSVLLVPLVRRNKVLGLLALGDLTEVRTYSQGQFRLAQNLAGQAAVAIEHAHLFSQAKRRIDELSTFHDIVLRLNEPLELSVVLDTITESALKLIEATNLHIFLYDSESQTFSKGSALWRDGRRTAAVAKVRSAGLTAAVVQKGRSIVINDASTHELFLGEPANSWGIHAIAGFPLKHGNKSIGAFTATFLHPHTFSEDELLLLNLLAEQAAVAIRNARSFSDAQRRLRDMSALVDMAKQVTGNLKLQSVLQMTVQILQGLLNARASTITMLSEDGEALLVKAAVGINSEFMNARMKLSEGISGVVVQNSELVYIHDSYDDPDFLFFDEVVRSLLVVPLIIRDQAIGTLTIDSDRPHAFTESDRQLMTIAAAQVSVAISNARLFEELEDRAAELAVAYEELKESDRLKDELVQNVSHELRTPLTFVKGYVDLLMDGDAGLLQSGQQEYLQIVSDKTDDITRIIEDIITLQRIDSGNLQVELIPMAELLQTAVTNHRLVADKKGLSIRCTAPSGQQGLVRIDKGRINQVLDNLIGNAFKFSPDGGTINLSLLEDDANVLISVVDEGIGMSAEKHQRIFERFYQIDGSARRRFGGTGIGLAIVKRIIDAHDGEIWVESEINKGSAFFFTLPIVKQDIAEGLPELQ</sequence>
<dbReference type="SMART" id="SM00065">
    <property type="entry name" value="GAF"/>
    <property type="match status" value="5"/>
</dbReference>
<dbReference type="Pfam" id="PF13185">
    <property type="entry name" value="GAF_2"/>
    <property type="match status" value="3"/>
</dbReference>
<keyword evidence="6" id="KW-0902">Two-component regulatory system</keyword>
<dbReference type="SMART" id="SM00388">
    <property type="entry name" value="HisKA"/>
    <property type="match status" value="1"/>
</dbReference>
<dbReference type="SUPFAM" id="SSF47384">
    <property type="entry name" value="Homodimeric domain of signal transducing histidine kinase"/>
    <property type="match status" value="1"/>
</dbReference>
<evidence type="ECO:0000256" key="3">
    <source>
        <dbReference type="ARBA" id="ARBA00022553"/>
    </source>
</evidence>
<feature type="non-terminal residue" evidence="9">
    <location>
        <position position="1"/>
    </location>
</feature>
<protein>
    <recommendedName>
        <fullName evidence="2">histidine kinase</fullName>
        <ecNumber evidence="2">2.7.13.3</ecNumber>
    </recommendedName>
</protein>
<dbReference type="FunFam" id="1.10.287.130:FF:000001">
    <property type="entry name" value="Two-component sensor histidine kinase"/>
    <property type="match status" value="1"/>
</dbReference>
<dbReference type="InterPro" id="IPR003018">
    <property type="entry name" value="GAF"/>
</dbReference>
<evidence type="ECO:0000313" key="9">
    <source>
        <dbReference type="EMBL" id="VAW40196.1"/>
    </source>
</evidence>
<dbReference type="InterPro" id="IPR050736">
    <property type="entry name" value="Sensor_HK_Regulatory"/>
</dbReference>
<dbReference type="CDD" id="cd00082">
    <property type="entry name" value="HisKA"/>
    <property type="match status" value="1"/>
</dbReference>
<dbReference type="Pfam" id="PF13492">
    <property type="entry name" value="GAF_3"/>
    <property type="match status" value="1"/>
</dbReference>
<dbReference type="PROSITE" id="PS50109">
    <property type="entry name" value="HIS_KIN"/>
    <property type="match status" value="1"/>
</dbReference>
<organism evidence="9">
    <name type="scientific">hydrothermal vent metagenome</name>
    <dbReference type="NCBI Taxonomy" id="652676"/>
    <lineage>
        <taxon>unclassified sequences</taxon>
        <taxon>metagenomes</taxon>
        <taxon>ecological metagenomes</taxon>
    </lineage>
</organism>
<dbReference type="SMART" id="SM00387">
    <property type="entry name" value="HATPase_c"/>
    <property type="match status" value="1"/>
</dbReference>
<dbReference type="AlphaFoldDB" id="A0A3B0W6E2"/>
<evidence type="ECO:0000256" key="1">
    <source>
        <dbReference type="ARBA" id="ARBA00000085"/>
    </source>
</evidence>
<dbReference type="GO" id="GO:0000155">
    <property type="term" value="F:phosphorelay sensor kinase activity"/>
    <property type="evidence" value="ECO:0007669"/>
    <property type="project" value="InterPro"/>
</dbReference>
<evidence type="ECO:0000256" key="4">
    <source>
        <dbReference type="ARBA" id="ARBA00022679"/>
    </source>
</evidence>